<evidence type="ECO:0000313" key="3">
    <source>
        <dbReference type="Proteomes" id="UP001165083"/>
    </source>
</evidence>
<feature type="compositionally biased region" description="Polar residues" evidence="1">
    <location>
        <begin position="210"/>
        <end position="225"/>
    </location>
</feature>
<feature type="region of interest" description="Disordered" evidence="1">
    <location>
        <begin position="111"/>
        <end position="182"/>
    </location>
</feature>
<name>A0A9W6WNE4_9STRA</name>
<dbReference type="AlphaFoldDB" id="A0A9W6WNE4"/>
<feature type="region of interest" description="Disordered" evidence="1">
    <location>
        <begin position="210"/>
        <end position="231"/>
    </location>
</feature>
<dbReference type="Proteomes" id="UP001165083">
    <property type="component" value="Unassembled WGS sequence"/>
</dbReference>
<keyword evidence="3" id="KW-1185">Reference proteome</keyword>
<evidence type="ECO:0000256" key="1">
    <source>
        <dbReference type="SAM" id="MobiDB-lite"/>
    </source>
</evidence>
<feature type="compositionally biased region" description="Low complexity" evidence="1">
    <location>
        <begin position="113"/>
        <end position="129"/>
    </location>
</feature>
<feature type="compositionally biased region" description="Acidic residues" evidence="1">
    <location>
        <begin position="146"/>
        <end position="157"/>
    </location>
</feature>
<gene>
    <name evidence="2" type="ORF">Plil01_000188800</name>
</gene>
<sequence>MKPVEPTDQAVAVFTLQRMLKEAGIVSGNFDAEKMLELDLPILEDLARRLGKLLTPLLDRAGQVDAWAFRSSYVGTRKKEADLAPVTTAATSTENSGRLQSFFNAAKERFQNEQEAAAAPAPREPNQANDVGAEDVEMESVRSDQDDPDEHDPDDLSIDVPPVAAVSSTDAMQEHDGKMHPVRSLSRVLKEAEIKYYLAEKRYSRFCSSSRCATPSSLAESSPSIRDSRLD</sequence>
<comment type="caution">
    <text evidence="2">The sequence shown here is derived from an EMBL/GenBank/DDBJ whole genome shotgun (WGS) entry which is preliminary data.</text>
</comment>
<reference evidence="2" key="1">
    <citation type="submission" date="2023-04" db="EMBL/GenBank/DDBJ databases">
        <title>Phytophthora lilii NBRC 32176.</title>
        <authorList>
            <person name="Ichikawa N."/>
            <person name="Sato H."/>
            <person name="Tonouchi N."/>
        </authorList>
    </citation>
    <scope>NUCLEOTIDE SEQUENCE</scope>
    <source>
        <strain evidence="2">NBRC 32176</strain>
    </source>
</reference>
<protein>
    <submittedName>
        <fullName evidence="2">Unnamed protein product</fullName>
    </submittedName>
</protein>
<dbReference type="EMBL" id="BSXW01000065">
    <property type="protein sequence ID" value="GMF11150.1"/>
    <property type="molecule type" value="Genomic_DNA"/>
</dbReference>
<evidence type="ECO:0000313" key="2">
    <source>
        <dbReference type="EMBL" id="GMF11150.1"/>
    </source>
</evidence>
<proteinExistence type="predicted"/>
<organism evidence="2 3">
    <name type="scientific">Phytophthora lilii</name>
    <dbReference type="NCBI Taxonomy" id="2077276"/>
    <lineage>
        <taxon>Eukaryota</taxon>
        <taxon>Sar</taxon>
        <taxon>Stramenopiles</taxon>
        <taxon>Oomycota</taxon>
        <taxon>Peronosporomycetes</taxon>
        <taxon>Peronosporales</taxon>
        <taxon>Peronosporaceae</taxon>
        <taxon>Phytophthora</taxon>
    </lineage>
</organism>
<accession>A0A9W6WNE4</accession>